<dbReference type="EMBL" id="QTPM01000036">
    <property type="protein sequence ID" value="RQY87434.1"/>
    <property type="molecule type" value="Genomic_DNA"/>
</dbReference>
<dbReference type="AlphaFoldDB" id="A0A106NQ34"/>
<protein>
    <submittedName>
        <fullName evidence="6">LysR family transcriptional regulator</fullName>
    </submittedName>
</protein>
<dbReference type="PANTHER" id="PTHR30126">
    <property type="entry name" value="HTH-TYPE TRANSCRIPTIONAL REGULATOR"/>
    <property type="match status" value="1"/>
</dbReference>
<keyword evidence="3" id="KW-0238">DNA-binding</keyword>
<dbReference type="InterPro" id="IPR036390">
    <property type="entry name" value="WH_DNA-bd_sf"/>
</dbReference>
<reference evidence="7 9" key="2">
    <citation type="submission" date="2018-08" db="EMBL/GenBank/DDBJ databases">
        <title>Comparative analysis of Burkholderia isolates from Puerto Rico.</title>
        <authorList>
            <person name="Hall C."/>
            <person name="Sahl J."/>
            <person name="Wagner D."/>
        </authorList>
    </citation>
    <scope>NUCLEOTIDE SEQUENCE [LARGE SCALE GENOMIC DNA]</scope>
    <source>
        <strain evidence="7 9">Bp8966</strain>
    </source>
</reference>
<gene>
    <name evidence="7" type="ORF">DF017_24855</name>
    <name evidence="6" type="ORF">WT44_00845</name>
</gene>
<dbReference type="Gene3D" id="1.10.10.10">
    <property type="entry name" value="Winged helix-like DNA-binding domain superfamily/Winged helix DNA-binding domain"/>
    <property type="match status" value="1"/>
</dbReference>
<keyword evidence="4" id="KW-0804">Transcription</keyword>
<organism evidence="6">
    <name type="scientific">Burkholderia stagnalis</name>
    <dbReference type="NCBI Taxonomy" id="1503054"/>
    <lineage>
        <taxon>Bacteria</taxon>
        <taxon>Pseudomonadati</taxon>
        <taxon>Pseudomonadota</taxon>
        <taxon>Betaproteobacteria</taxon>
        <taxon>Burkholderiales</taxon>
        <taxon>Burkholderiaceae</taxon>
        <taxon>Burkholderia</taxon>
        <taxon>Burkholderia cepacia complex</taxon>
    </lineage>
</organism>
<evidence type="ECO:0000256" key="2">
    <source>
        <dbReference type="ARBA" id="ARBA00023015"/>
    </source>
</evidence>
<dbReference type="PROSITE" id="PS50931">
    <property type="entry name" value="HTH_LYSR"/>
    <property type="match status" value="1"/>
</dbReference>
<comment type="caution">
    <text evidence="6">The sequence shown here is derived from an EMBL/GenBank/DDBJ whole genome shotgun (WGS) entry which is preliminary data.</text>
</comment>
<evidence type="ECO:0000259" key="5">
    <source>
        <dbReference type="PROSITE" id="PS50931"/>
    </source>
</evidence>
<dbReference type="SUPFAM" id="SSF53850">
    <property type="entry name" value="Periplasmic binding protein-like II"/>
    <property type="match status" value="1"/>
</dbReference>
<keyword evidence="9" id="KW-1185">Reference proteome</keyword>
<keyword evidence="2" id="KW-0805">Transcription regulation</keyword>
<dbReference type="PANTHER" id="PTHR30126:SF91">
    <property type="entry name" value="LYSR FAMILY TRANSCRIPTIONAL REGULATOR"/>
    <property type="match status" value="1"/>
</dbReference>
<evidence type="ECO:0000313" key="6">
    <source>
        <dbReference type="EMBL" id="KWA59331.1"/>
    </source>
</evidence>
<sequence length="307" mass="32207">MLTSDHIDMLLTVIDKGSFSAAARALGRTPSAVSMAIANLEAELGLALFDRGTREPTPTAAMTALLPDARSIAERLQALRAHAQHLSAGVEDTLRIGLAAEIDGAPVAQALTAVASTYPALAISVTTAPQDVIVDALHRSAVDLCVAYGGLDLHPQEQIHALWAETLVAVAAPGHPLVADGARPAAIERLSGFRQIVIADADTPLTDIRPVIGSRTWKVDDMATAIALVKAGHGWANLPESVIGRHVDAGELTRLAFANIRNGLTLPVYLRLPKHTGLGKAAGELVRALRAEGDIRTRAAHKVAARI</sequence>
<dbReference type="EMBL" id="LPHB01000055">
    <property type="protein sequence ID" value="KWA59331.1"/>
    <property type="molecule type" value="Genomic_DNA"/>
</dbReference>
<evidence type="ECO:0000313" key="9">
    <source>
        <dbReference type="Proteomes" id="UP000281098"/>
    </source>
</evidence>
<dbReference type="RefSeq" id="WP_060149100.1">
    <property type="nucleotide sequence ID" value="NZ_LPGD01000044.1"/>
</dbReference>
<dbReference type="Gene3D" id="3.40.190.290">
    <property type="match status" value="1"/>
</dbReference>
<reference evidence="6 8" key="1">
    <citation type="submission" date="2015-11" db="EMBL/GenBank/DDBJ databases">
        <title>Expanding the genomic diversity of Burkholderia species for the development of highly accurate diagnostics.</title>
        <authorList>
            <person name="Sahl J."/>
            <person name="Keim P."/>
            <person name="Wagner D."/>
        </authorList>
    </citation>
    <scope>NUCLEOTIDE SEQUENCE [LARGE SCALE GENOMIC DNA]</scope>
    <source>
        <strain evidence="6 8">MSMB1960WGS</strain>
    </source>
</reference>
<dbReference type="GO" id="GO:0000976">
    <property type="term" value="F:transcription cis-regulatory region binding"/>
    <property type="evidence" value="ECO:0007669"/>
    <property type="project" value="TreeGrafter"/>
</dbReference>
<dbReference type="InterPro" id="IPR000847">
    <property type="entry name" value="LysR_HTH_N"/>
</dbReference>
<evidence type="ECO:0000256" key="4">
    <source>
        <dbReference type="ARBA" id="ARBA00023163"/>
    </source>
</evidence>
<evidence type="ECO:0000313" key="7">
    <source>
        <dbReference type="EMBL" id="RQY87434.1"/>
    </source>
</evidence>
<dbReference type="InterPro" id="IPR036388">
    <property type="entry name" value="WH-like_DNA-bd_sf"/>
</dbReference>
<dbReference type="InterPro" id="IPR005119">
    <property type="entry name" value="LysR_subst-bd"/>
</dbReference>
<dbReference type="CDD" id="cd05466">
    <property type="entry name" value="PBP2_LTTR_substrate"/>
    <property type="match status" value="1"/>
</dbReference>
<dbReference type="Pfam" id="PF03466">
    <property type="entry name" value="LysR_substrate"/>
    <property type="match status" value="1"/>
</dbReference>
<comment type="similarity">
    <text evidence="1">Belongs to the LysR transcriptional regulatory family.</text>
</comment>
<dbReference type="GO" id="GO:0003700">
    <property type="term" value="F:DNA-binding transcription factor activity"/>
    <property type="evidence" value="ECO:0007669"/>
    <property type="project" value="InterPro"/>
</dbReference>
<accession>A0A106NQ34</accession>
<dbReference type="Pfam" id="PF00126">
    <property type="entry name" value="HTH_1"/>
    <property type="match status" value="1"/>
</dbReference>
<evidence type="ECO:0000313" key="8">
    <source>
        <dbReference type="Proteomes" id="UP000068603"/>
    </source>
</evidence>
<dbReference type="PRINTS" id="PR00039">
    <property type="entry name" value="HTHLYSR"/>
</dbReference>
<dbReference type="STRING" id="1503054.WT74_31565"/>
<dbReference type="Proteomes" id="UP000281098">
    <property type="component" value="Unassembled WGS sequence"/>
</dbReference>
<dbReference type="Proteomes" id="UP000068603">
    <property type="component" value="Unassembled WGS sequence"/>
</dbReference>
<evidence type="ECO:0000256" key="3">
    <source>
        <dbReference type="ARBA" id="ARBA00023125"/>
    </source>
</evidence>
<dbReference type="SUPFAM" id="SSF46785">
    <property type="entry name" value="Winged helix' DNA-binding domain"/>
    <property type="match status" value="1"/>
</dbReference>
<feature type="domain" description="HTH lysR-type" evidence="5">
    <location>
        <begin position="2"/>
        <end position="59"/>
    </location>
</feature>
<name>A0A106NQ34_9BURK</name>
<evidence type="ECO:0000256" key="1">
    <source>
        <dbReference type="ARBA" id="ARBA00009437"/>
    </source>
</evidence>
<proteinExistence type="inferred from homology"/>